<evidence type="ECO:0008006" key="3">
    <source>
        <dbReference type="Google" id="ProtNLM"/>
    </source>
</evidence>
<evidence type="ECO:0000313" key="1">
    <source>
        <dbReference type="EMBL" id="KKT11455.1"/>
    </source>
</evidence>
<comment type="caution">
    <text evidence="1">The sequence shown here is derived from an EMBL/GenBank/DDBJ whole genome shotgun (WGS) entry which is preliminary data.</text>
</comment>
<reference evidence="1 2" key="1">
    <citation type="journal article" date="2015" name="Nature">
        <title>rRNA introns, odd ribosomes, and small enigmatic genomes across a large radiation of phyla.</title>
        <authorList>
            <person name="Brown C.T."/>
            <person name="Hug L.A."/>
            <person name="Thomas B.C."/>
            <person name="Sharon I."/>
            <person name="Castelle C.J."/>
            <person name="Singh A."/>
            <person name="Wilkins M.J."/>
            <person name="Williams K.H."/>
            <person name="Banfield J.F."/>
        </authorList>
    </citation>
    <scope>NUCLEOTIDE SEQUENCE [LARGE SCALE GENOMIC DNA]</scope>
</reference>
<proteinExistence type="predicted"/>
<name>A0A0G1EN96_9BACT</name>
<accession>A0A0G1EN96</accession>
<protein>
    <recommendedName>
        <fullName evidence="3">pEK499-p136 HEPN domain-containing protein</fullName>
    </recommendedName>
</protein>
<evidence type="ECO:0000313" key="2">
    <source>
        <dbReference type="Proteomes" id="UP000033907"/>
    </source>
</evidence>
<organism evidence="1 2">
    <name type="scientific">Candidatus Nomurabacteria bacterium GW2011_GWF2_43_24</name>
    <dbReference type="NCBI Taxonomy" id="1618778"/>
    <lineage>
        <taxon>Bacteria</taxon>
        <taxon>Candidatus Nomuraibacteriota</taxon>
    </lineage>
</organism>
<dbReference type="Proteomes" id="UP000033907">
    <property type="component" value="Unassembled WGS sequence"/>
</dbReference>
<dbReference type="EMBL" id="LCGH01000005">
    <property type="protein sequence ID" value="KKT11455.1"/>
    <property type="molecule type" value="Genomic_DNA"/>
</dbReference>
<sequence>MDKDNFFIKSQIESNIRGIVQLINTGVFGADVLRVFREPVFVSIALKLNDLLQKFDRLGHRIVFNEDISVSDVDITELTRRVRNAICHLDSHENILDEESQIKFVFNIMVGKVPNAIVIDGKSYGAEYEDDVAFFYGEYRIYLKRHIIRLIQESKEIYKKLYNRELHL</sequence>
<gene>
    <name evidence="1" type="ORF">UV91_C0005G0003</name>
</gene>
<dbReference type="AlphaFoldDB" id="A0A0G1EN96"/>